<dbReference type="InterPro" id="IPR050172">
    <property type="entry name" value="SsuD_RutA_monooxygenase"/>
</dbReference>
<reference evidence="6" key="1">
    <citation type="submission" date="2020-10" db="EMBL/GenBank/DDBJ databases">
        <authorList>
            <person name="Castelo-Branco R."/>
            <person name="Eusebio N."/>
            <person name="Adriana R."/>
            <person name="Vieira A."/>
            <person name="Brugerolle De Fraissinette N."/>
            <person name="Rezende De Castro R."/>
            <person name="Schneider M.P."/>
            <person name="Vasconcelos V."/>
            <person name="Leao P.N."/>
        </authorList>
    </citation>
    <scope>NUCLEOTIDE SEQUENCE</scope>
    <source>
        <strain evidence="6">LEGE 11479</strain>
    </source>
</reference>
<dbReference type="Pfam" id="PF00296">
    <property type="entry name" value="Bac_luciferase"/>
    <property type="match status" value="1"/>
</dbReference>
<evidence type="ECO:0000256" key="3">
    <source>
        <dbReference type="ARBA" id="ARBA00023002"/>
    </source>
</evidence>
<dbReference type="SUPFAM" id="SSF51679">
    <property type="entry name" value="Bacterial luciferase-like"/>
    <property type="match status" value="1"/>
</dbReference>
<dbReference type="EMBL" id="JADEXP010000226">
    <property type="protein sequence ID" value="MBE9069029.1"/>
    <property type="molecule type" value="Genomic_DNA"/>
</dbReference>
<keyword evidence="4" id="KW-0503">Monooxygenase</keyword>
<comment type="caution">
    <text evidence="6">The sequence shown here is derived from an EMBL/GenBank/DDBJ whole genome shotgun (WGS) entry which is preliminary data.</text>
</comment>
<keyword evidence="1" id="KW-0285">Flavoprotein</keyword>
<evidence type="ECO:0000256" key="1">
    <source>
        <dbReference type="ARBA" id="ARBA00022630"/>
    </source>
</evidence>
<dbReference type="InterPro" id="IPR036661">
    <property type="entry name" value="Luciferase-like_sf"/>
</dbReference>
<dbReference type="Gene3D" id="3.20.20.30">
    <property type="entry name" value="Luciferase-like domain"/>
    <property type="match status" value="1"/>
</dbReference>
<keyword evidence="7" id="KW-1185">Reference proteome</keyword>
<sequence length="373" mass="41999">MALRFHWMLPKSGEMVLKTAQQAAINRIRSTCDISDASLTDMPGWLSFARQAELAGIESLLISFSYYEPDPLIISCALGRSTTQLKFLAAYRSGLIQPTSFVQQTNTLSALIGGRVALNIVAGSSPKEQRGYGDFLDHDQRYARAEEFLEICRTFWQDQGPVNFKGRYYCVEAGNIHTPFSAPARRAPEIYVSGHSQQAQQLAFSQGDCWVRTADKPENLSAAVANARKQDIEVCLRCGIICRPSWEEAYRAAQALLPDHIGCSQHETIASRSNSQMFQQSMQVQQDDPHWLNQWLWDGLVPHNGPVWITLVGTPDTLAKAFLEYRQIGVTQFILSGWPESDELLIFGRDVLPRIRDMELTLEKETQVELAQR</sequence>
<evidence type="ECO:0000313" key="6">
    <source>
        <dbReference type="EMBL" id="MBE9069029.1"/>
    </source>
</evidence>
<dbReference type="AlphaFoldDB" id="A0A928ZX33"/>
<dbReference type="InterPro" id="IPR011251">
    <property type="entry name" value="Luciferase-like_dom"/>
</dbReference>
<protein>
    <submittedName>
        <fullName evidence="6">LLM class flavin-dependent oxidoreductase</fullName>
    </submittedName>
</protein>
<keyword evidence="2" id="KW-0288">FMN</keyword>
<evidence type="ECO:0000259" key="5">
    <source>
        <dbReference type="Pfam" id="PF00296"/>
    </source>
</evidence>
<dbReference type="Proteomes" id="UP000615026">
    <property type="component" value="Unassembled WGS sequence"/>
</dbReference>
<evidence type="ECO:0000256" key="2">
    <source>
        <dbReference type="ARBA" id="ARBA00022643"/>
    </source>
</evidence>
<feature type="domain" description="Luciferase-like" evidence="5">
    <location>
        <begin position="46"/>
        <end position="332"/>
    </location>
</feature>
<evidence type="ECO:0000256" key="4">
    <source>
        <dbReference type="ARBA" id="ARBA00023033"/>
    </source>
</evidence>
<name>A0A928ZX33_LEPEC</name>
<dbReference type="GO" id="GO:0008726">
    <property type="term" value="F:alkanesulfonate monooxygenase activity"/>
    <property type="evidence" value="ECO:0007669"/>
    <property type="project" value="TreeGrafter"/>
</dbReference>
<organism evidence="6 7">
    <name type="scientific">Leptolyngbya cf. ectocarpi LEGE 11479</name>
    <dbReference type="NCBI Taxonomy" id="1828722"/>
    <lineage>
        <taxon>Bacteria</taxon>
        <taxon>Bacillati</taxon>
        <taxon>Cyanobacteriota</taxon>
        <taxon>Cyanophyceae</taxon>
        <taxon>Leptolyngbyales</taxon>
        <taxon>Leptolyngbyaceae</taxon>
        <taxon>Leptolyngbya group</taxon>
        <taxon>Leptolyngbya</taxon>
    </lineage>
</organism>
<proteinExistence type="predicted"/>
<accession>A0A928ZX33</accession>
<dbReference type="RefSeq" id="WP_193994949.1">
    <property type="nucleotide sequence ID" value="NZ_JADEXP010000226.1"/>
</dbReference>
<gene>
    <name evidence="6" type="ORF">IQ260_20500</name>
</gene>
<dbReference type="GO" id="GO:0046306">
    <property type="term" value="P:alkanesulfonate catabolic process"/>
    <property type="evidence" value="ECO:0007669"/>
    <property type="project" value="TreeGrafter"/>
</dbReference>
<evidence type="ECO:0000313" key="7">
    <source>
        <dbReference type="Proteomes" id="UP000615026"/>
    </source>
</evidence>
<keyword evidence="3" id="KW-0560">Oxidoreductase</keyword>
<dbReference type="PANTHER" id="PTHR42847">
    <property type="entry name" value="ALKANESULFONATE MONOOXYGENASE"/>
    <property type="match status" value="1"/>
</dbReference>
<dbReference type="PANTHER" id="PTHR42847:SF4">
    <property type="entry name" value="ALKANESULFONATE MONOOXYGENASE-RELATED"/>
    <property type="match status" value="1"/>
</dbReference>